<gene>
    <name evidence="1" type="ORF">RFULGI_LOCUS5017</name>
</gene>
<sequence>PENLPTILQNPDIAALALKYLKATDEMLALVFDWNNAGFNDTAVPNCRNGIAGKTKAAIVANLVANGATDFQNMNGKRPSWRSQYLE</sequence>
<evidence type="ECO:0000313" key="2">
    <source>
        <dbReference type="Proteomes" id="UP000789396"/>
    </source>
</evidence>
<reference evidence="1" key="1">
    <citation type="submission" date="2021-06" db="EMBL/GenBank/DDBJ databases">
        <authorList>
            <person name="Kallberg Y."/>
            <person name="Tangrot J."/>
            <person name="Rosling A."/>
        </authorList>
    </citation>
    <scope>NUCLEOTIDE SEQUENCE</scope>
    <source>
        <strain evidence="1">IN212</strain>
    </source>
</reference>
<dbReference type="OrthoDB" id="2380798at2759"/>
<accession>A0A9N9BDG0</accession>
<dbReference type="Proteomes" id="UP000789396">
    <property type="component" value="Unassembled WGS sequence"/>
</dbReference>
<comment type="caution">
    <text evidence="1">The sequence shown here is derived from an EMBL/GenBank/DDBJ whole genome shotgun (WGS) entry which is preliminary data.</text>
</comment>
<keyword evidence="2" id="KW-1185">Reference proteome</keyword>
<dbReference type="EMBL" id="CAJVPZ010005331">
    <property type="protein sequence ID" value="CAG8559974.1"/>
    <property type="molecule type" value="Genomic_DNA"/>
</dbReference>
<dbReference type="AlphaFoldDB" id="A0A9N9BDG0"/>
<feature type="non-terminal residue" evidence="1">
    <location>
        <position position="1"/>
    </location>
</feature>
<protein>
    <submittedName>
        <fullName evidence="1">9651_t:CDS:1</fullName>
    </submittedName>
</protein>
<proteinExistence type="predicted"/>
<organism evidence="1 2">
    <name type="scientific">Racocetra fulgida</name>
    <dbReference type="NCBI Taxonomy" id="60492"/>
    <lineage>
        <taxon>Eukaryota</taxon>
        <taxon>Fungi</taxon>
        <taxon>Fungi incertae sedis</taxon>
        <taxon>Mucoromycota</taxon>
        <taxon>Glomeromycotina</taxon>
        <taxon>Glomeromycetes</taxon>
        <taxon>Diversisporales</taxon>
        <taxon>Gigasporaceae</taxon>
        <taxon>Racocetra</taxon>
    </lineage>
</organism>
<evidence type="ECO:0000313" key="1">
    <source>
        <dbReference type="EMBL" id="CAG8559974.1"/>
    </source>
</evidence>
<name>A0A9N9BDG0_9GLOM</name>